<dbReference type="Pfam" id="PF03724">
    <property type="entry name" value="META"/>
    <property type="match status" value="1"/>
</dbReference>
<accession>A0A4Q7Z9Y5</accession>
<protein>
    <submittedName>
        <fullName evidence="2">Heat shock protein HslJ</fullName>
    </submittedName>
</protein>
<gene>
    <name evidence="2" type="ORF">EV700_1086</name>
</gene>
<reference evidence="2 3" key="1">
    <citation type="submission" date="2019-02" db="EMBL/GenBank/DDBJ databases">
        <title>Genomic Encyclopedia of Type Strains, Phase IV (KMG-IV): sequencing the most valuable type-strain genomes for metagenomic binning, comparative biology and taxonomic classification.</title>
        <authorList>
            <person name="Goeker M."/>
        </authorList>
    </citation>
    <scope>NUCLEOTIDE SEQUENCE [LARGE SCALE GENOMIC DNA]</scope>
    <source>
        <strain evidence="2 3">DSM 105135</strain>
    </source>
</reference>
<feature type="domain" description="DUF306" evidence="1">
    <location>
        <begin position="50"/>
        <end position="152"/>
    </location>
</feature>
<dbReference type="InterPro" id="IPR005184">
    <property type="entry name" value="DUF306_Meta_HslJ"/>
</dbReference>
<dbReference type="EMBL" id="SHKX01000011">
    <property type="protein sequence ID" value="RZU46705.1"/>
    <property type="molecule type" value="Genomic_DNA"/>
</dbReference>
<dbReference type="Proteomes" id="UP000292423">
    <property type="component" value="Unassembled WGS sequence"/>
</dbReference>
<dbReference type="RefSeq" id="WP_165391345.1">
    <property type="nucleotide sequence ID" value="NZ_SHKX01000011.1"/>
</dbReference>
<dbReference type="PANTHER" id="PTHR35535:SF1">
    <property type="entry name" value="HEAT SHOCK PROTEIN HSLJ"/>
    <property type="match status" value="1"/>
</dbReference>
<dbReference type="InterPro" id="IPR038670">
    <property type="entry name" value="HslJ-like_sf"/>
</dbReference>
<dbReference type="PROSITE" id="PS51257">
    <property type="entry name" value="PROKAR_LIPOPROTEIN"/>
    <property type="match status" value="1"/>
</dbReference>
<evidence type="ECO:0000313" key="3">
    <source>
        <dbReference type="Proteomes" id="UP000292423"/>
    </source>
</evidence>
<evidence type="ECO:0000313" key="2">
    <source>
        <dbReference type="EMBL" id="RZU46705.1"/>
    </source>
</evidence>
<dbReference type="Gene3D" id="2.40.128.270">
    <property type="match status" value="1"/>
</dbReference>
<comment type="caution">
    <text evidence="2">The sequence shown here is derived from an EMBL/GenBank/DDBJ whole genome shotgun (WGS) entry which is preliminary data.</text>
</comment>
<organism evidence="2 3">
    <name type="scientific">Fluviicoccus keumensis</name>
    <dbReference type="NCBI Taxonomy" id="1435465"/>
    <lineage>
        <taxon>Bacteria</taxon>
        <taxon>Pseudomonadati</taxon>
        <taxon>Pseudomonadota</taxon>
        <taxon>Gammaproteobacteria</taxon>
        <taxon>Moraxellales</taxon>
        <taxon>Moraxellaceae</taxon>
        <taxon>Fluviicoccus</taxon>
    </lineage>
</organism>
<dbReference type="InterPro" id="IPR053147">
    <property type="entry name" value="Hsp_HslJ-like"/>
</dbReference>
<name>A0A4Q7Z9Y5_9GAMM</name>
<proteinExistence type="predicted"/>
<dbReference type="PANTHER" id="PTHR35535">
    <property type="entry name" value="HEAT SHOCK PROTEIN HSLJ"/>
    <property type="match status" value="1"/>
</dbReference>
<dbReference type="AlphaFoldDB" id="A0A4Q7Z9Y5"/>
<keyword evidence="2" id="KW-0346">Stress response</keyword>
<evidence type="ECO:0000259" key="1">
    <source>
        <dbReference type="Pfam" id="PF03724"/>
    </source>
</evidence>
<keyword evidence="3" id="KW-1185">Reference proteome</keyword>
<sequence length="166" mass="18144">MRLIHGLPLIVALAGCSQTPVTPAGGARTIVPTVPTVTSQVEVFNHLPKDFDRSAWLFAQLETVPAIRSAKVAPARLELNDGQMSGYTGCNGVFGSYQRENTRIQFTGAGISRRFCTELADQEKRMLDVLSRTRFGMIAKANGYLLLLDENKAILAELLPMPPKDN</sequence>